<accession>A0ABS5NFZ6</accession>
<dbReference type="RefSeq" id="WP_212554409.1">
    <property type="nucleotide sequence ID" value="NZ_JAGXOE010000043.1"/>
</dbReference>
<proteinExistence type="predicted"/>
<dbReference type="Proteomes" id="UP000676853">
    <property type="component" value="Unassembled WGS sequence"/>
</dbReference>
<evidence type="ECO:0000313" key="2">
    <source>
        <dbReference type="Proteomes" id="UP000676853"/>
    </source>
</evidence>
<name>A0ABS5NFZ6_TSUPA</name>
<reference evidence="1 2" key="1">
    <citation type="submission" date="2021-04" db="EMBL/GenBank/DDBJ databases">
        <title>Whole genome sequence analysis of a thiophenic sulfur metabolizing bacteria.</title>
        <authorList>
            <person name="Akhtar N."/>
            <person name="Akram J."/>
            <person name="Aslam A."/>
        </authorList>
    </citation>
    <scope>NUCLEOTIDE SEQUENCE [LARGE SCALE GENOMIC DNA]</scope>
    <source>
        <strain evidence="1 2">3OW</strain>
    </source>
</reference>
<sequence>MAWVFEKHYRAGDTHVPWVRDELSEAAAALDIALPKNLGDVLYAIRYRTSFPDVMVDAAPEGKEWIIRSTGRSKYTFDLIPFQVRVRPNLALTVTKIPDATPQIIASAALGDEQALLALVRYNRLIDIFLGIASYSLQNHLRTTAKGIGQVEVDEVYVAVDRYGRQFILPVQAKGGADEIGITQTEQDIAACAEKWPDMICRPISVQFADDGRIALFELALQDDQVRVRRESHYRLVPANDVTVADLRNYEFSAAPEDA</sequence>
<organism evidence="1 2">
    <name type="scientific">Tsukamurella paurometabola</name>
    <name type="common">Corynebacterium paurometabolum</name>
    <dbReference type="NCBI Taxonomy" id="2061"/>
    <lineage>
        <taxon>Bacteria</taxon>
        <taxon>Bacillati</taxon>
        <taxon>Actinomycetota</taxon>
        <taxon>Actinomycetes</taxon>
        <taxon>Mycobacteriales</taxon>
        <taxon>Tsukamurellaceae</taxon>
        <taxon>Tsukamurella</taxon>
    </lineage>
</organism>
<keyword evidence="2" id="KW-1185">Reference proteome</keyword>
<dbReference type="EMBL" id="JAGXOE010000043">
    <property type="protein sequence ID" value="MBS4102858.1"/>
    <property type="molecule type" value="Genomic_DNA"/>
</dbReference>
<protein>
    <recommendedName>
        <fullName evidence="3">Endonuclease</fullName>
    </recommendedName>
</protein>
<evidence type="ECO:0008006" key="3">
    <source>
        <dbReference type="Google" id="ProtNLM"/>
    </source>
</evidence>
<evidence type="ECO:0000313" key="1">
    <source>
        <dbReference type="EMBL" id="MBS4102858.1"/>
    </source>
</evidence>
<gene>
    <name evidence="1" type="ORF">KFZ73_16630</name>
</gene>
<comment type="caution">
    <text evidence="1">The sequence shown here is derived from an EMBL/GenBank/DDBJ whole genome shotgun (WGS) entry which is preliminary data.</text>
</comment>